<dbReference type="GO" id="GO:0016740">
    <property type="term" value="F:transferase activity"/>
    <property type="evidence" value="ECO:0007669"/>
    <property type="project" value="TreeGrafter"/>
</dbReference>
<name>F2LTU5_HIPMA</name>
<dbReference type="STRING" id="760142.Hipma_1515"/>
<accession>F2LTU5</accession>
<keyword evidence="3" id="KW-1185">Reference proteome</keyword>
<dbReference type="SMART" id="SM00849">
    <property type="entry name" value="Lactamase_B"/>
    <property type="match status" value="1"/>
</dbReference>
<dbReference type="EMBL" id="CP002606">
    <property type="protein sequence ID" value="AEA34471.1"/>
    <property type="molecule type" value="Genomic_DNA"/>
</dbReference>
<dbReference type="Pfam" id="PF00753">
    <property type="entry name" value="Lactamase_B"/>
    <property type="match status" value="1"/>
</dbReference>
<evidence type="ECO:0000259" key="1">
    <source>
        <dbReference type="SMART" id="SM00849"/>
    </source>
</evidence>
<dbReference type="eggNOG" id="COG1237">
    <property type="taxonomic scope" value="Bacteria"/>
</dbReference>
<dbReference type="InterPro" id="IPR041712">
    <property type="entry name" value="DHPS-like_MBL-fold"/>
</dbReference>
<dbReference type="KEGG" id="hmr:Hipma_1515"/>
<sequence>MLKITTLVENTAVRAKFRAEHGLSMLIEKDGETVLFDTGQTDALIHNAKLLGVDLSKIDKVILSHGHYDHVGGLKYLLDYTKPTIYAHPEIFRKRYSKLSDDGNLRYIGIEDREFFEKKGARFVLSEEPIEVAKGIWTSGFVKMTNDFESVDKNFVYEKDGELIKDEVEDDLSVFIEINGSLFVLFGCAHRGIINIMKQAESTFNKCILGFLGGTHLGPADEIQREKTIEALKEMDLRVMGPSHCTGLLMTSKMYCEFGDRVVFNNVGVITVVGG</sequence>
<dbReference type="RefSeq" id="WP_013682500.1">
    <property type="nucleotide sequence ID" value="NC_015318.1"/>
</dbReference>
<dbReference type="PANTHER" id="PTHR13754">
    <property type="entry name" value="METALLO-BETA-LACTAMASE SUPERFAMILY PROTEIN"/>
    <property type="match status" value="1"/>
</dbReference>
<feature type="domain" description="Metallo-beta-lactamase" evidence="1">
    <location>
        <begin position="21"/>
        <end position="244"/>
    </location>
</feature>
<gene>
    <name evidence="2" type="ordered locus">Hipma_1515</name>
</gene>
<dbReference type="CDD" id="cd07713">
    <property type="entry name" value="DHPS-like_MBL-fold"/>
    <property type="match status" value="1"/>
</dbReference>
<dbReference type="Gene3D" id="3.60.15.10">
    <property type="entry name" value="Ribonuclease Z/Hydroxyacylglutathione hydrolase-like"/>
    <property type="match status" value="1"/>
</dbReference>
<dbReference type="AlphaFoldDB" id="F2LTU5"/>
<proteinExistence type="predicted"/>
<dbReference type="Proteomes" id="UP000008139">
    <property type="component" value="Chromosome"/>
</dbReference>
<dbReference type="InParanoid" id="F2LTU5"/>
<reference evidence="2 3" key="1">
    <citation type="journal article" date="2011" name="Stand. Genomic Sci.">
        <title>Complete genome sequence of the thermophilic sulfur-reducer Hippea maritima type strain (MH(2)).</title>
        <authorList>
            <person name="Huntemann M."/>
            <person name="Lu M."/>
            <person name="Nolan M."/>
            <person name="Lapidus A."/>
            <person name="Lucas S."/>
            <person name="Hammon N."/>
            <person name="Deshpande S."/>
            <person name="Cheng J.F."/>
            <person name="Tapia R."/>
            <person name="Han C."/>
            <person name="Goodwin L."/>
            <person name="Pitluck S."/>
            <person name="Liolios K."/>
            <person name="Pagani I."/>
            <person name="Ivanova N."/>
            <person name="Ovchinikova G."/>
            <person name="Pati A."/>
            <person name="Chen A."/>
            <person name="Palaniappan K."/>
            <person name="Land M."/>
            <person name="Hauser L."/>
            <person name="Jeffries C.D."/>
            <person name="Detter J.C."/>
            <person name="Brambilla E.M."/>
            <person name="Rohde M."/>
            <person name="Spring S."/>
            <person name="Goker M."/>
            <person name="Woyke T."/>
            <person name="Bristow J."/>
            <person name="Eisen J.A."/>
            <person name="Markowitz V."/>
            <person name="Hugenholtz P."/>
            <person name="Kyrpides N.C."/>
            <person name="Klenk H.P."/>
            <person name="Mavromatis K."/>
        </authorList>
    </citation>
    <scope>NUCLEOTIDE SEQUENCE [LARGE SCALE GENOMIC DNA]</scope>
    <source>
        <strain evidence="3">ATCC 700847 / DSM 10411 / MH2</strain>
    </source>
</reference>
<dbReference type="PANTHER" id="PTHR13754:SF13">
    <property type="entry name" value="METALLO-BETA-LACTAMASE SUPERFAMILY PROTEIN (AFU_ORTHOLOGUE AFUA_3G07630)"/>
    <property type="match status" value="1"/>
</dbReference>
<dbReference type="InterPro" id="IPR001279">
    <property type="entry name" value="Metallo-B-lactamas"/>
</dbReference>
<reference evidence="3" key="2">
    <citation type="submission" date="2011-03" db="EMBL/GenBank/DDBJ databases">
        <title>The complete genome of Hippea maritima DSM 10411.</title>
        <authorList>
            <consortium name="US DOE Joint Genome Institute (JGI-PGF)"/>
            <person name="Lucas S."/>
            <person name="Copeland A."/>
            <person name="Lapidus A."/>
            <person name="Bruce D."/>
            <person name="Goodwin L."/>
            <person name="Pitluck S."/>
            <person name="Peters L."/>
            <person name="Kyrpides N."/>
            <person name="Mavromatis K."/>
            <person name="Pagani I."/>
            <person name="Ivanova N."/>
            <person name="Mikhailova N."/>
            <person name="Lu M."/>
            <person name="Detter J.C."/>
            <person name="Tapia R."/>
            <person name="Han C."/>
            <person name="Land M."/>
            <person name="Hauser L."/>
            <person name="Markowitz V."/>
            <person name="Cheng J.-F."/>
            <person name="Hugenholtz P."/>
            <person name="Woyke T."/>
            <person name="Wu D."/>
            <person name="Spring S."/>
            <person name="Schroeder M."/>
            <person name="Brambilla E."/>
            <person name="Klenk H.-P."/>
            <person name="Eisen J.A."/>
        </authorList>
    </citation>
    <scope>NUCLEOTIDE SEQUENCE [LARGE SCALE GENOMIC DNA]</scope>
    <source>
        <strain evidence="3">ATCC 700847 / DSM 10411 / MH2</strain>
    </source>
</reference>
<organism evidence="2 3">
    <name type="scientific">Hippea maritima (strain ATCC 700847 / DSM 10411 / MH2)</name>
    <dbReference type="NCBI Taxonomy" id="760142"/>
    <lineage>
        <taxon>Bacteria</taxon>
        <taxon>Pseudomonadati</taxon>
        <taxon>Campylobacterota</taxon>
        <taxon>Desulfurellia</taxon>
        <taxon>Desulfurellales</taxon>
        <taxon>Hippeaceae</taxon>
        <taxon>Hippea</taxon>
    </lineage>
</organism>
<evidence type="ECO:0000313" key="2">
    <source>
        <dbReference type="EMBL" id="AEA34471.1"/>
    </source>
</evidence>
<protein>
    <submittedName>
        <fullName evidence="2">Beta-lactamase domain protein</fullName>
    </submittedName>
</protein>
<dbReference type="OrthoDB" id="9803916at2"/>
<evidence type="ECO:0000313" key="3">
    <source>
        <dbReference type="Proteomes" id="UP000008139"/>
    </source>
</evidence>
<dbReference type="InterPro" id="IPR052926">
    <property type="entry name" value="Metallo-beta-lactamase_dom"/>
</dbReference>
<dbReference type="SUPFAM" id="SSF56281">
    <property type="entry name" value="Metallo-hydrolase/oxidoreductase"/>
    <property type="match status" value="1"/>
</dbReference>
<dbReference type="InterPro" id="IPR036866">
    <property type="entry name" value="RibonucZ/Hydroxyglut_hydro"/>
</dbReference>
<dbReference type="HOGENOM" id="CLU_036012_0_0_7"/>